<evidence type="ECO:0000256" key="4">
    <source>
        <dbReference type="ARBA" id="ARBA00022676"/>
    </source>
</evidence>
<comment type="function">
    <text evidence="8">UDP-glycosyltransferase which uses UDP-galactose and malvidin as substrates to catalyze the biosynthesis of malvidin 3-O-galactoside, an anthocyanin conferring purple pigmentation.</text>
</comment>
<evidence type="ECO:0000313" key="11">
    <source>
        <dbReference type="EMBL" id="CAL4994080.1"/>
    </source>
</evidence>
<evidence type="ECO:0000256" key="6">
    <source>
        <dbReference type="ARBA" id="ARBA00023242"/>
    </source>
</evidence>
<dbReference type="Gene3D" id="3.40.50.2000">
    <property type="entry name" value="Glycogen Phosphorylase B"/>
    <property type="match status" value="2"/>
</dbReference>
<dbReference type="Pfam" id="PF00201">
    <property type="entry name" value="UDPGT"/>
    <property type="match status" value="1"/>
</dbReference>
<dbReference type="InterPro" id="IPR002213">
    <property type="entry name" value="UDP_glucos_trans"/>
</dbReference>
<evidence type="ECO:0000256" key="8">
    <source>
        <dbReference type="ARBA" id="ARBA00058579"/>
    </source>
</evidence>
<keyword evidence="6" id="KW-0539">Nucleus</keyword>
<keyword evidence="4" id="KW-0328">Glycosyltransferase</keyword>
<dbReference type="GO" id="GO:0016757">
    <property type="term" value="F:glycosyltransferase activity"/>
    <property type="evidence" value="ECO:0007669"/>
    <property type="project" value="UniProtKB-KW"/>
</dbReference>
<evidence type="ECO:0000256" key="1">
    <source>
        <dbReference type="ARBA" id="ARBA00004123"/>
    </source>
</evidence>
<proteinExistence type="inferred from homology"/>
<dbReference type="PANTHER" id="PTHR48048:SF30">
    <property type="entry name" value="GLYCOSYLTRANSFERASE"/>
    <property type="match status" value="1"/>
</dbReference>
<dbReference type="InterPro" id="IPR050481">
    <property type="entry name" value="UDP-glycosyltransf_plant"/>
</dbReference>
<sequence>MANPTFVLRPIWGTGHLMPMLQACRRLLCQSSSNLSLTVLIMRPPTSEAEAEVADLVHREKEADIHGMIHFHNLPTIEYPSNLLEMDDYISELVQLYVPHVRAAIATLAAPVAGVVIDFFCTAVLDICHDLAIPSYVYFAANASTFALLLHLESDKEMEGMVDVPGLPPVPRSSLPLPLQDKTSMSYKWFVYHSRRYMEANGIIINTAAELEPAVLAAIADHAPTIYPIGPVLSLKPPAEEPHECVRWLDSQPPASVVLLCFGSMGSFSAPQVSEMARGLERSGQRFLWVLRGPPAAGEVHPTEANLEELLPEGFLERTKRKGLVWPRMAPQKEILAHPAVGGFVTHCGWNSVLESLWFGVPMAPWPLYAEQHFNAFTLVSDLGVAVAMKMDRERDNWVDSRELERAVNCLMGSSDVGMKVRKKAIAMKDACRKALEKGGSSYSAVQSLYARAAGHQIETQVIVEEAGQI</sequence>
<gene>
    <name evidence="11" type="ORF">URODEC1_LOCUS61777</name>
</gene>
<evidence type="ECO:0000313" key="12">
    <source>
        <dbReference type="Proteomes" id="UP001497457"/>
    </source>
</evidence>
<dbReference type="Proteomes" id="UP001497457">
    <property type="component" value="Chromosome 24b"/>
</dbReference>
<reference evidence="11" key="1">
    <citation type="submission" date="2024-10" db="EMBL/GenBank/DDBJ databases">
        <authorList>
            <person name="Ryan C."/>
        </authorList>
    </citation>
    <scope>NUCLEOTIDE SEQUENCE [LARGE SCALE GENOMIC DNA]</scope>
</reference>
<dbReference type="CDD" id="cd03784">
    <property type="entry name" value="GT1_Gtf-like"/>
    <property type="match status" value="1"/>
</dbReference>
<protein>
    <recommendedName>
        <fullName evidence="9">Malvidin galactosylase UGT88C3</fullName>
    </recommendedName>
    <alternativeName>
        <fullName evidence="10">UDP-glycosyltransferase 88C3</fullName>
    </alternativeName>
</protein>
<keyword evidence="12" id="KW-1185">Reference proteome</keyword>
<evidence type="ECO:0000256" key="10">
    <source>
        <dbReference type="ARBA" id="ARBA00080193"/>
    </source>
</evidence>
<comment type="catalytic activity">
    <reaction evidence="7">
        <text>malvidin + UDP-alpha-D-galactose = malvidin 3-O-beta-D-galactoside + UDP + H(+)</text>
        <dbReference type="Rhea" id="RHEA:74131"/>
        <dbReference type="ChEBI" id="CHEBI:15378"/>
        <dbReference type="ChEBI" id="CHEBI:58223"/>
        <dbReference type="ChEBI" id="CHEBI:66914"/>
        <dbReference type="ChEBI" id="CHEBI:144781"/>
        <dbReference type="ChEBI" id="CHEBI:193100"/>
    </reaction>
    <physiologicalReaction direction="left-to-right" evidence="7">
        <dbReference type="Rhea" id="RHEA:74132"/>
    </physiologicalReaction>
</comment>
<keyword evidence="5" id="KW-0808">Transferase</keyword>
<name>A0ABC9B595_9POAL</name>
<dbReference type="GO" id="GO:0005634">
    <property type="term" value="C:nucleus"/>
    <property type="evidence" value="ECO:0007669"/>
    <property type="project" value="UniProtKB-SubCell"/>
</dbReference>
<comment type="pathway">
    <text evidence="2">Pigment biosynthesis; anthocyanin biosynthesis.</text>
</comment>
<evidence type="ECO:0000256" key="2">
    <source>
        <dbReference type="ARBA" id="ARBA00004935"/>
    </source>
</evidence>
<organism evidence="11 12">
    <name type="scientific">Urochloa decumbens</name>
    <dbReference type="NCBI Taxonomy" id="240449"/>
    <lineage>
        <taxon>Eukaryota</taxon>
        <taxon>Viridiplantae</taxon>
        <taxon>Streptophyta</taxon>
        <taxon>Embryophyta</taxon>
        <taxon>Tracheophyta</taxon>
        <taxon>Spermatophyta</taxon>
        <taxon>Magnoliopsida</taxon>
        <taxon>Liliopsida</taxon>
        <taxon>Poales</taxon>
        <taxon>Poaceae</taxon>
        <taxon>PACMAD clade</taxon>
        <taxon>Panicoideae</taxon>
        <taxon>Panicodae</taxon>
        <taxon>Paniceae</taxon>
        <taxon>Melinidinae</taxon>
        <taxon>Urochloa</taxon>
    </lineage>
</organism>
<evidence type="ECO:0000256" key="9">
    <source>
        <dbReference type="ARBA" id="ARBA00069714"/>
    </source>
</evidence>
<evidence type="ECO:0000256" key="5">
    <source>
        <dbReference type="ARBA" id="ARBA00022679"/>
    </source>
</evidence>
<evidence type="ECO:0000256" key="7">
    <source>
        <dbReference type="ARBA" id="ARBA00052232"/>
    </source>
</evidence>
<dbReference type="FunFam" id="3.40.50.2000:FF:000086">
    <property type="entry name" value="Glycosyltransferase"/>
    <property type="match status" value="1"/>
</dbReference>
<accession>A0ABC9B595</accession>
<dbReference type="AlphaFoldDB" id="A0ABC9B595"/>
<dbReference type="FunFam" id="3.40.50.2000:FF:000089">
    <property type="entry name" value="Glycosyltransferase"/>
    <property type="match status" value="1"/>
</dbReference>
<dbReference type="PANTHER" id="PTHR48048">
    <property type="entry name" value="GLYCOSYLTRANSFERASE"/>
    <property type="match status" value="1"/>
</dbReference>
<comment type="subcellular location">
    <subcellularLocation>
        <location evidence="1">Nucleus</location>
    </subcellularLocation>
</comment>
<dbReference type="EMBL" id="OZ075134">
    <property type="protein sequence ID" value="CAL4994080.1"/>
    <property type="molecule type" value="Genomic_DNA"/>
</dbReference>
<comment type="similarity">
    <text evidence="3">Belongs to the UDP-glycosyltransferase family.</text>
</comment>
<evidence type="ECO:0000256" key="3">
    <source>
        <dbReference type="ARBA" id="ARBA00009995"/>
    </source>
</evidence>
<dbReference type="SUPFAM" id="SSF53756">
    <property type="entry name" value="UDP-Glycosyltransferase/glycogen phosphorylase"/>
    <property type="match status" value="1"/>
</dbReference>